<reference evidence="12 13" key="1">
    <citation type="submission" date="2015-12" db="EMBL/GenBank/DDBJ databases">
        <title>Genome sequence of Oceanibaculum pacificum MCCC 1A02656.</title>
        <authorList>
            <person name="Lu L."/>
            <person name="Lai Q."/>
            <person name="Shao Z."/>
            <person name="Qian P."/>
        </authorList>
    </citation>
    <scope>NUCLEOTIDE SEQUENCE [LARGE SCALE GENOMIC DNA]</scope>
    <source>
        <strain evidence="12 13">MCCC 1A02656</strain>
    </source>
</reference>
<dbReference type="InterPro" id="IPR003661">
    <property type="entry name" value="HisK_dim/P_dom"/>
</dbReference>
<dbReference type="FunFam" id="3.30.565.10:FF:000006">
    <property type="entry name" value="Sensor histidine kinase WalK"/>
    <property type="match status" value="1"/>
</dbReference>
<comment type="catalytic activity">
    <reaction evidence="1">
        <text>ATP + protein L-histidine = ADP + protein N-phospho-L-histidine.</text>
        <dbReference type="EC" id="2.7.13.3"/>
    </reaction>
</comment>
<evidence type="ECO:0000256" key="6">
    <source>
        <dbReference type="ARBA" id="ARBA00023012"/>
    </source>
</evidence>
<protein>
    <recommendedName>
        <fullName evidence="2">histidine kinase</fullName>
        <ecNumber evidence="2">2.7.13.3</ecNumber>
    </recommendedName>
</protein>
<evidence type="ECO:0000259" key="11">
    <source>
        <dbReference type="PROSITE" id="PS50109"/>
    </source>
</evidence>
<dbReference type="Pfam" id="PF00512">
    <property type="entry name" value="HisKA"/>
    <property type="match status" value="1"/>
</dbReference>
<dbReference type="CDD" id="cd00075">
    <property type="entry name" value="HATPase"/>
    <property type="match status" value="1"/>
</dbReference>
<evidence type="ECO:0000256" key="9">
    <source>
        <dbReference type="SAM" id="Phobius"/>
    </source>
</evidence>
<keyword evidence="4" id="KW-0808">Transferase</keyword>
<dbReference type="Proteomes" id="UP000076400">
    <property type="component" value="Unassembled WGS sequence"/>
</dbReference>
<evidence type="ECO:0000256" key="10">
    <source>
        <dbReference type="SAM" id="SignalP"/>
    </source>
</evidence>
<dbReference type="SMART" id="SM00388">
    <property type="entry name" value="HisKA"/>
    <property type="match status" value="1"/>
</dbReference>
<keyword evidence="8" id="KW-0175">Coiled coil</keyword>
<dbReference type="GO" id="GO:0000155">
    <property type="term" value="F:phosphorelay sensor kinase activity"/>
    <property type="evidence" value="ECO:0007669"/>
    <property type="project" value="InterPro"/>
</dbReference>
<dbReference type="InterPro" id="IPR036890">
    <property type="entry name" value="HATPase_C_sf"/>
</dbReference>
<keyword evidence="6" id="KW-0902">Two-component regulatory system</keyword>
<dbReference type="InterPro" id="IPR004358">
    <property type="entry name" value="Sig_transdc_His_kin-like_C"/>
</dbReference>
<dbReference type="PROSITE" id="PS50109">
    <property type="entry name" value="HIS_KIN"/>
    <property type="match status" value="1"/>
</dbReference>
<dbReference type="InterPro" id="IPR005467">
    <property type="entry name" value="His_kinase_dom"/>
</dbReference>
<evidence type="ECO:0000256" key="4">
    <source>
        <dbReference type="ARBA" id="ARBA00022679"/>
    </source>
</evidence>
<dbReference type="PANTHER" id="PTHR43711:SF1">
    <property type="entry name" value="HISTIDINE KINASE 1"/>
    <property type="match status" value="1"/>
</dbReference>
<dbReference type="PRINTS" id="PR00344">
    <property type="entry name" value="BCTRLSENSOR"/>
</dbReference>
<sequence length="719" mass="78315">MSHPLLRAPLLSILAGCMLAMPAMPAFAQAAGLVGGLPIAGHPLALGGVALLFILLAALALILRRRLVRAEARADEAERALARTGDALAAAEARLTEAAGRDAVFAATEALGVPVWRRDAEARFAWGNRAYRALLADTGGVEEEGEIGGAGSSETGPELALRALRSGHPQSASRHVAAAGRRQLMEFTETPLAEAAGTVGYVLDVSALERAQAELDRHIAAHDDVLENLRVAISIFGPDRRLKFFNATFASLWNLDTRFLAAEPTLGEVLDALRERRRLPEVTDFQAVKRGIEKRFTSLLGPDEELLHLPDETTIRRVTTPHPFGGLVFADEDVTDRLAMERSYNTLNAVQRETIDKLHEGIAVFGGDARLKLWNPVFARMWALPTEMLEAEPHISEIMEATRGFFPHIDWTAFKAETLARISERETTAGRHLRGDGTAIDYAFVPLPDGATLISYVDVSDSVRVERVLLERNEALEEADRLKSEFVANVSYELRTPLNAIVGFSEILAQGYFGPLNDRQKEYSQAILTSSQRLISLVNDILDLASIEAGYMTLTVEPVDIAECMASLLVLSSEGARNHDLQIVLDCPDDIGSIQADERRLKQALFNVISNALKFTLPGGTITLAARRREPDQVTLTVSDNGVGIPLHDQNRVFGKFERGRNQREAGAGLGLSLVKSLVELHGGTVEMRSEIDHGTIVHIHLPVDGPPQPPTPVPEAML</sequence>
<evidence type="ECO:0000313" key="12">
    <source>
        <dbReference type="EMBL" id="KZD12301.1"/>
    </source>
</evidence>
<keyword evidence="13" id="KW-1185">Reference proteome</keyword>
<keyword evidence="5" id="KW-0418">Kinase</keyword>
<feature type="transmembrane region" description="Helical" evidence="9">
    <location>
        <begin position="44"/>
        <end position="63"/>
    </location>
</feature>
<dbReference type="EC" id="2.7.13.3" evidence="2"/>
<dbReference type="Gene3D" id="3.30.450.20">
    <property type="entry name" value="PAS domain"/>
    <property type="match status" value="1"/>
</dbReference>
<keyword evidence="9" id="KW-1133">Transmembrane helix</keyword>
<dbReference type="PANTHER" id="PTHR43711">
    <property type="entry name" value="TWO-COMPONENT HISTIDINE KINASE"/>
    <property type="match status" value="1"/>
</dbReference>
<name>A0A154WFJ8_9PROT</name>
<dbReference type="Gene3D" id="1.10.287.130">
    <property type="match status" value="1"/>
</dbReference>
<evidence type="ECO:0000256" key="8">
    <source>
        <dbReference type="SAM" id="Coils"/>
    </source>
</evidence>
<dbReference type="CDD" id="cd00082">
    <property type="entry name" value="HisKA"/>
    <property type="match status" value="1"/>
</dbReference>
<dbReference type="SMART" id="SM00387">
    <property type="entry name" value="HATPase_c"/>
    <property type="match status" value="1"/>
</dbReference>
<feature type="signal peptide" evidence="10">
    <location>
        <begin position="1"/>
        <end position="28"/>
    </location>
</feature>
<accession>A0A154WFJ8</accession>
<keyword evidence="9" id="KW-0812">Transmembrane</keyword>
<dbReference type="Gene3D" id="3.30.565.10">
    <property type="entry name" value="Histidine kinase-like ATPase, C-terminal domain"/>
    <property type="match status" value="1"/>
</dbReference>
<evidence type="ECO:0000313" key="13">
    <source>
        <dbReference type="Proteomes" id="UP000076400"/>
    </source>
</evidence>
<dbReference type="InterPro" id="IPR050736">
    <property type="entry name" value="Sensor_HK_Regulatory"/>
</dbReference>
<feature type="chain" id="PRO_5007602385" description="histidine kinase" evidence="10">
    <location>
        <begin position="29"/>
        <end position="719"/>
    </location>
</feature>
<organism evidence="12 13">
    <name type="scientific">Oceanibaculum pacificum</name>
    <dbReference type="NCBI Taxonomy" id="580166"/>
    <lineage>
        <taxon>Bacteria</taxon>
        <taxon>Pseudomonadati</taxon>
        <taxon>Pseudomonadota</taxon>
        <taxon>Alphaproteobacteria</taxon>
        <taxon>Rhodospirillales</taxon>
        <taxon>Oceanibaculaceae</taxon>
        <taxon>Oceanibaculum</taxon>
    </lineage>
</organism>
<keyword evidence="7 9" id="KW-0472">Membrane</keyword>
<dbReference type="SUPFAM" id="SSF47384">
    <property type="entry name" value="Homodimeric domain of signal transducing histidine kinase"/>
    <property type="match status" value="1"/>
</dbReference>
<keyword evidence="3" id="KW-0597">Phosphoprotein</keyword>
<dbReference type="AlphaFoldDB" id="A0A154WFJ8"/>
<dbReference type="InterPro" id="IPR003594">
    <property type="entry name" value="HATPase_dom"/>
</dbReference>
<comment type="caution">
    <text evidence="12">The sequence shown here is derived from an EMBL/GenBank/DDBJ whole genome shotgun (WGS) entry which is preliminary data.</text>
</comment>
<keyword evidence="10" id="KW-0732">Signal</keyword>
<evidence type="ECO:0000256" key="3">
    <source>
        <dbReference type="ARBA" id="ARBA00022553"/>
    </source>
</evidence>
<feature type="coiled-coil region" evidence="8">
    <location>
        <begin position="60"/>
        <end position="94"/>
    </location>
</feature>
<gene>
    <name evidence="12" type="ORF">AUP43_04830</name>
</gene>
<evidence type="ECO:0000256" key="2">
    <source>
        <dbReference type="ARBA" id="ARBA00012438"/>
    </source>
</evidence>
<feature type="domain" description="Histidine kinase" evidence="11">
    <location>
        <begin position="489"/>
        <end position="706"/>
    </location>
</feature>
<dbReference type="Pfam" id="PF02518">
    <property type="entry name" value="HATPase_c"/>
    <property type="match status" value="1"/>
</dbReference>
<evidence type="ECO:0000256" key="5">
    <source>
        <dbReference type="ARBA" id="ARBA00022777"/>
    </source>
</evidence>
<dbReference type="SUPFAM" id="SSF55785">
    <property type="entry name" value="PYP-like sensor domain (PAS domain)"/>
    <property type="match status" value="2"/>
</dbReference>
<dbReference type="Pfam" id="PF12860">
    <property type="entry name" value="PAS_7"/>
    <property type="match status" value="2"/>
</dbReference>
<dbReference type="STRING" id="580166.AUP43_04830"/>
<dbReference type="FunFam" id="1.10.287.130:FF:000001">
    <property type="entry name" value="Two-component sensor histidine kinase"/>
    <property type="match status" value="1"/>
</dbReference>
<dbReference type="SUPFAM" id="SSF55874">
    <property type="entry name" value="ATPase domain of HSP90 chaperone/DNA topoisomerase II/histidine kinase"/>
    <property type="match status" value="1"/>
</dbReference>
<dbReference type="InterPro" id="IPR035965">
    <property type="entry name" value="PAS-like_dom_sf"/>
</dbReference>
<proteinExistence type="predicted"/>
<evidence type="ECO:0000256" key="1">
    <source>
        <dbReference type="ARBA" id="ARBA00000085"/>
    </source>
</evidence>
<evidence type="ECO:0000256" key="7">
    <source>
        <dbReference type="ARBA" id="ARBA00023136"/>
    </source>
</evidence>
<dbReference type="InterPro" id="IPR036097">
    <property type="entry name" value="HisK_dim/P_sf"/>
</dbReference>
<dbReference type="EMBL" id="LPXN01000035">
    <property type="protein sequence ID" value="KZD12301.1"/>
    <property type="molecule type" value="Genomic_DNA"/>
</dbReference>